<protein>
    <recommendedName>
        <fullName evidence="2">asparaginase</fullName>
        <ecNumber evidence="2">3.5.1.1</ecNumber>
    </recommendedName>
</protein>
<evidence type="ECO:0000256" key="7">
    <source>
        <dbReference type="PROSITE-ProRule" id="PRU10100"/>
    </source>
</evidence>
<dbReference type="InterPro" id="IPR041725">
    <property type="entry name" value="L-asparaginase_I"/>
</dbReference>
<dbReference type="GO" id="GO:0009066">
    <property type="term" value="P:aspartate family amino acid metabolic process"/>
    <property type="evidence" value="ECO:0007669"/>
    <property type="project" value="UniProtKB-ARBA"/>
</dbReference>
<feature type="domain" description="L-asparaginase N-terminal" evidence="8">
    <location>
        <begin position="5"/>
        <end position="192"/>
    </location>
</feature>
<dbReference type="InterPro" id="IPR027474">
    <property type="entry name" value="L-asparaginase_N"/>
</dbReference>
<dbReference type="PANTHER" id="PTHR11707">
    <property type="entry name" value="L-ASPARAGINASE"/>
    <property type="match status" value="1"/>
</dbReference>
<sequence>MNKSRVLIIYTGGTIGMWPSASGYVPQGGFNELLEQRLNKVSISALQPFDIIELDKLIDSSNIVPADWATLAELITLHYDKYDGFVILHGTDTMAYTASALSFMLCGLSKPVILTGSQIPLAQPRTDATNNLLNAIEFAREPNNQEVCICFDGQLLRGNRAKKVHTSSLRAFASPNYSPLGQSGIQIKLFDNSTKSIEQAKNTQNNTSQFKTPNCGTEHIAQLHLYPGINDAQLTSILDNPDIKGVIMLSYGAGNPPDNNQCLMSLLETANNRGVVIVNLTLCHSGQVIQGSYATGARLNQLGVIPGADMTVEAAYTKLLFLLATETDIEHIKELMSSPLCGEMTL</sequence>
<dbReference type="EC" id="3.5.1.1" evidence="2"/>
<evidence type="ECO:0000313" key="11">
    <source>
        <dbReference type="Proteomes" id="UP000595332"/>
    </source>
</evidence>
<dbReference type="InterPro" id="IPR027473">
    <property type="entry name" value="L-asparaginase_C"/>
</dbReference>
<dbReference type="InterPro" id="IPR006034">
    <property type="entry name" value="Asparaginase/glutaminase-like"/>
</dbReference>
<dbReference type="Pfam" id="PF17763">
    <property type="entry name" value="Asparaginase_C"/>
    <property type="match status" value="1"/>
</dbReference>
<dbReference type="PRINTS" id="PR00139">
    <property type="entry name" value="ASNGLNASE"/>
</dbReference>
<dbReference type="PANTHER" id="PTHR11707:SF28">
    <property type="entry name" value="60 KDA LYSOPHOSPHOLIPASE"/>
    <property type="match status" value="1"/>
</dbReference>
<dbReference type="EMBL" id="AP014546">
    <property type="protein sequence ID" value="BBB31160.1"/>
    <property type="molecule type" value="Genomic_DNA"/>
</dbReference>
<dbReference type="CDD" id="cd08963">
    <property type="entry name" value="L-asparaginase_I"/>
    <property type="match status" value="1"/>
</dbReference>
<keyword evidence="3 10" id="KW-0378">Hydrolase</keyword>
<dbReference type="AlphaFoldDB" id="A0A7R6PV87"/>
<evidence type="ECO:0000256" key="3">
    <source>
        <dbReference type="ARBA" id="ARBA00022801"/>
    </source>
</evidence>
<evidence type="ECO:0000256" key="5">
    <source>
        <dbReference type="PIRSR" id="PIRSR001220-2"/>
    </source>
</evidence>
<keyword evidence="11" id="KW-1185">Reference proteome</keyword>
<feature type="active site" description="O-isoaspartyl threonine intermediate" evidence="4">
    <location>
        <position position="14"/>
    </location>
</feature>
<dbReference type="InterPro" id="IPR006033">
    <property type="entry name" value="AsnA_fam"/>
</dbReference>
<evidence type="ECO:0000313" key="10">
    <source>
        <dbReference type="EMBL" id="BBB31160.1"/>
    </source>
</evidence>
<dbReference type="PROSITE" id="PS00917">
    <property type="entry name" value="ASN_GLN_ASE_2"/>
    <property type="match status" value="1"/>
</dbReference>
<evidence type="ECO:0000256" key="4">
    <source>
        <dbReference type="PIRSR" id="PIRSR001220-1"/>
    </source>
</evidence>
<dbReference type="PROSITE" id="PS00144">
    <property type="entry name" value="ASN_GLN_ASE_1"/>
    <property type="match status" value="1"/>
</dbReference>
<dbReference type="InterPro" id="IPR036152">
    <property type="entry name" value="Asp/glu_Ase-like_sf"/>
</dbReference>
<dbReference type="InterPro" id="IPR040919">
    <property type="entry name" value="Asparaginase_C"/>
</dbReference>
<dbReference type="Gene3D" id="3.40.50.40">
    <property type="match status" value="1"/>
</dbReference>
<dbReference type="RefSeq" id="WP_201348281.1">
    <property type="nucleotide sequence ID" value="NZ_AP014546.1"/>
</dbReference>
<dbReference type="PIRSF" id="PIRSF500176">
    <property type="entry name" value="L_ASNase"/>
    <property type="match status" value="1"/>
</dbReference>
<name>A0A7R6PV87_9GAMM</name>
<reference evidence="10 11" key="1">
    <citation type="journal article" date="2008" name="Int. J. Syst. Evol. Microbiol.">
        <title>Neptunomonas japonica sp. nov., an Osedax japonicus symbiont-like bacterium isolated from sediment adjacent to sperm whale carcasses off Kagoshima, Japan.</title>
        <authorList>
            <person name="Miyazaki M."/>
            <person name="Nogi Y."/>
            <person name="Fujiwara Y."/>
            <person name="Kawato M."/>
            <person name="Kubokawa K."/>
            <person name="Horikoshi K."/>
        </authorList>
    </citation>
    <scope>NUCLEOTIDE SEQUENCE [LARGE SCALE GENOMIC DNA]</scope>
    <source>
        <strain evidence="10 11">JAMM 1380</strain>
    </source>
</reference>
<dbReference type="InterPro" id="IPR027475">
    <property type="entry name" value="Asparaginase/glutaminase_AS2"/>
</dbReference>
<proteinExistence type="inferred from homology"/>
<feature type="binding site" evidence="5">
    <location>
        <begin position="91"/>
        <end position="92"/>
    </location>
    <ligand>
        <name>substrate</name>
    </ligand>
</feature>
<dbReference type="Proteomes" id="UP000595332">
    <property type="component" value="Chromosome"/>
</dbReference>
<evidence type="ECO:0000259" key="9">
    <source>
        <dbReference type="Pfam" id="PF17763"/>
    </source>
</evidence>
<feature type="binding site" evidence="5">
    <location>
        <position position="60"/>
    </location>
    <ligand>
        <name>substrate</name>
    </ligand>
</feature>
<feature type="active site" evidence="6">
    <location>
        <position position="14"/>
    </location>
</feature>
<evidence type="ECO:0000256" key="6">
    <source>
        <dbReference type="PROSITE-ProRule" id="PRU10099"/>
    </source>
</evidence>
<organism evidence="10 11">
    <name type="scientific">Neptunomonas japonica JAMM 1380</name>
    <dbReference type="NCBI Taxonomy" id="1441457"/>
    <lineage>
        <taxon>Bacteria</taxon>
        <taxon>Pseudomonadati</taxon>
        <taxon>Pseudomonadota</taxon>
        <taxon>Gammaproteobacteria</taxon>
        <taxon>Oceanospirillales</taxon>
        <taxon>Oceanospirillaceae</taxon>
        <taxon>Neptunomonas</taxon>
    </lineage>
</organism>
<gene>
    <name evidence="10" type="primary">ansA</name>
    <name evidence="10" type="ORF">NEJAP_3222</name>
</gene>
<evidence type="ECO:0000256" key="1">
    <source>
        <dbReference type="ARBA" id="ARBA00010518"/>
    </source>
</evidence>
<evidence type="ECO:0000256" key="2">
    <source>
        <dbReference type="ARBA" id="ARBA00012920"/>
    </source>
</evidence>
<accession>A0A7R6PV87</accession>
<dbReference type="InterPro" id="IPR037152">
    <property type="entry name" value="L-asparaginase_N_sf"/>
</dbReference>
<dbReference type="FunFam" id="3.40.50.40:FF:000001">
    <property type="entry name" value="L-asparaginase 1"/>
    <property type="match status" value="1"/>
</dbReference>
<dbReference type="KEGG" id="njp:NEJAP_3222"/>
<evidence type="ECO:0000259" key="8">
    <source>
        <dbReference type="Pfam" id="PF00710"/>
    </source>
</evidence>
<feature type="domain" description="Asparaginase/glutaminase C-terminal" evidence="9">
    <location>
        <begin position="220"/>
        <end position="336"/>
    </location>
</feature>
<dbReference type="GO" id="GO:0004067">
    <property type="term" value="F:asparaginase activity"/>
    <property type="evidence" value="ECO:0007669"/>
    <property type="project" value="UniProtKB-UniRule"/>
</dbReference>
<dbReference type="SUPFAM" id="SSF53774">
    <property type="entry name" value="Glutaminase/Asparaginase"/>
    <property type="match status" value="1"/>
</dbReference>
<dbReference type="SMART" id="SM00870">
    <property type="entry name" value="Asparaginase"/>
    <property type="match status" value="1"/>
</dbReference>
<dbReference type="NCBIfam" id="TIGR00519">
    <property type="entry name" value="asnASE_I"/>
    <property type="match status" value="1"/>
</dbReference>
<dbReference type="Gene3D" id="3.40.50.1170">
    <property type="entry name" value="L-asparaginase, N-terminal domain"/>
    <property type="match status" value="1"/>
</dbReference>
<dbReference type="InterPro" id="IPR020827">
    <property type="entry name" value="Asparaginase/glutaminase_AS1"/>
</dbReference>
<dbReference type="Pfam" id="PF00710">
    <property type="entry name" value="Asparaginase"/>
    <property type="match status" value="1"/>
</dbReference>
<dbReference type="PROSITE" id="PS51732">
    <property type="entry name" value="ASN_GLN_ASE_3"/>
    <property type="match status" value="1"/>
</dbReference>
<feature type="active site" evidence="7">
    <location>
        <position position="91"/>
    </location>
</feature>
<dbReference type="FunFam" id="3.40.50.1170:FF:000001">
    <property type="entry name" value="L-asparaginase 2"/>
    <property type="match status" value="1"/>
</dbReference>
<comment type="similarity">
    <text evidence="1">Belongs to the asparaginase 1 family.</text>
</comment>
<dbReference type="PIRSF" id="PIRSF001220">
    <property type="entry name" value="L-ASNase_gatD"/>
    <property type="match status" value="1"/>
</dbReference>
<dbReference type="SFLD" id="SFLDS00057">
    <property type="entry name" value="Glutaminase/Asparaginase"/>
    <property type="match status" value="1"/>
</dbReference>